<dbReference type="EMBL" id="OV725082">
    <property type="protein sequence ID" value="CAH1405655.1"/>
    <property type="molecule type" value="Genomic_DNA"/>
</dbReference>
<evidence type="ECO:0000313" key="3">
    <source>
        <dbReference type="Proteomes" id="UP001152798"/>
    </source>
</evidence>
<proteinExistence type="predicted"/>
<dbReference type="AlphaFoldDB" id="A0A9P0MV81"/>
<accession>A0A9P0MV81</accession>
<evidence type="ECO:0000256" key="1">
    <source>
        <dbReference type="SAM" id="MobiDB-lite"/>
    </source>
</evidence>
<keyword evidence="3" id="KW-1185">Reference proteome</keyword>
<feature type="region of interest" description="Disordered" evidence="1">
    <location>
        <begin position="1"/>
        <end position="59"/>
    </location>
</feature>
<reference evidence="2" key="1">
    <citation type="submission" date="2022-01" db="EMBL/GenBank/DDBJ databases">
        <authorList>
            <person name="King R."/>
        </authorList>
    </citation>
    <scope>NUCLEOTIDE SEQUENCE</scope>
</reference>
<name>A0A9P0MV81_NEZVI</name>
<organism evidence="2 3">
    <name type="scientific">Nezara viridula</name>
    <name type="common">Southern green stink bug</name>
    <name type="synonym">Cimex viridulus</name>
    <dbReference type="NCBI Taxonomy" id="85310"/>
    <lineage>
        <taxon>Eukaryota</taxon>
        <taxon>Metazoa</taxon>
        <taxon>Ecdysozoa</taxon>
        <taxon>Arthropoda</taxon>
        <taxon>Hexapoda</taxon>
        <taxon>Insecta</taxon>
        <taxon>Pterygota</taxon>
        <taxon>Neoptera</taxon>
        <taxon>Paraneoptera</taxon>
        <taxon>Hemiptera</taxon>
        <taxon>Heteroptera</taxon>
        <taxon>Panheteroptera</taxon>
        <taxon>Pentatomomorpha</taxon>
        <taxon>Pentatomoidea</taxon>
        <taxon>Pentatomidae</taxon>
        <taxon>Pentatominae</taxon>
        <taxon>Nezara</taxon>
    </lineage>
</organism>
<protein>
    <submittedName>
        <fullName evidence="2">Uncharacterized protein</fullName>
    </submittedName>
</protein>
<dbReference type="Proteomes" id="UP001152798">
    <property type="component" value="Chromosome 6"/>
</dbReference>
<gene>
    <name evidence="2" type="ORF">NEZAVI_LOCUS13816</name>
</gene>
<sequence length="92" mass="10645">MADHEEIPLSVEKISKEHKKRSSRNNTNWQEGMSRSAVNNLAHCHRQKSGRDSRDSSTCFKMRPQAARCLEDNHRNVSVLDSRGIQKTKQNR</sequence>
<evidence type="ECO:0000313" key="2">
    <source>
        <dbReference type="EMBL" id="CAH1405655.1"/>
    </source>
</evidence>
<feature type="compositionally biased region" description="Polar residues" evidence="1">
    <location>
        <begin position="24"/>
        <end position="39"/>
    </location>
</feature>